<organism evidence="1 2">
    <name type="scientific">Nostoc favosum CHAB5714</name>
    <dbReference type="NCBI Taxonomy" id="2780399"/>
    <lineage>
        <taxon>Bacteria</taxon>
        <taxon>Bacillati</taxon>
        <taxon>Cyanobacteriota</taxon>
        <taxon>Cyanophyceae</taxon>
        <taxon>Nostocales</taxon>
        <taxon>Nostocaceae</taxon>
        <taxon>Nostoc</taxon>
        <taxon>Nostoc favosum</taxon>
    </lineage>
</organism>
<protein>
    <recommendedName>
        <fullName evidence="3">Helix-turn-helix domain-containing protein</fullName>
    </recommendedName>
</protein>
<gene>
    <name evidence="1" type="ORF">LC586_36450</name>
</gene>
<reference evidence="1 2" key="1">
    <citation type="journal article" date="2021" name="Microorganisms">
        <title>Genome Evolution of Filamentous Cyanobacterium Nostoc Species: From Facultative Symbiosis to Free Living.</title>
        <authorList>
            <person name="Huo D."/>
            <person name="Li H."/>
            <person name="Cai F."/>
            <person name="Guo X."/>
            <person name="Qiao Z."/>
            <person name="Wang W."/>
            <person name="Yu G."/>
            <person name="Li R."/>
        </authorList>
    </citation>
    <scope>NUCLEOTIDE SEQUENCE [LARGE SCALE GENOMIC DNA]</scope>
    <source>
        <strain evidence="1 2">CHAB 5714</strain>
    </source>
</reference>
<comment type="caution">
    <text evidence="1">The sequence shown here is derived from an EMBL/GenBank/DDBJ whole genome shotgun (WGS) entry which is preliminary data.</text>
</comment>
<keyword evidence="2" id="KW-1185">Reference proteome</keyword>
<name>A0ABS8IK67_9NOSO</name>
<evidence type="ECO:0000313" key="2">
    <source>
        <dbReference type="Proteomes" id="UP001199525"/>
    </source>
</evidence>
<proteinExistence type="predicted"/>
<evidence type="ECO:0000313" key="1">
    <source>
        <dbReference type="EMBL" id="MCC5604503.1"/>
    </source>
</evidence>
<dbReference type="Proteomes" id="UP001199525">
    <property type="component" value="Unassembled WGS sequence"/>
</dbReference>
<dbReference type="EMBL" id="JAIVFQ010000131">
    <property type="protein sequence ID" value="MCC5604503.1"/>
    <property type="molecule type" value="Genomic_DNA"/>
</dbReference>
<sequence length="72" mass="8473">MTQTRKLLTTKELPDITGLSKSFFDKGRRLGYGPKFIQIKSGRRTGRVFYRPEDVENWLTSKECVPVEMRYD</sequence>
<evidence type="ECO:0008006" key="3">
    <source>
        <dbReference type="Google" id="ProtNLM"/>
    </source>
</evidence>
<dbReference type="InterPro" id="IPR009061">
    <property type="entry name" value="DNA-bd_dom_put_sf"/>
</dbReference>
<accession>A0ABS8IK67</accession>
<dbReference type="SUPFAM" id="SSF46955">
    <property type="entry name" value="Putative DNA-binding domain"/>
    <property type="match status" value="1"/>
</dbReference>